<name>A0A0M3IN85_ASCLU</name>
<dbReference type="AlphaFoldDB" id="A0A0M3IN85"/>
<dbReference type="WBParaSite" id="ALUE_0002021301-mRNA-1">
    <property type="protein sequence ID" value="ALUE_0002021301-mRNA-1"/>
    <property type="gene ID" value="ALUE_0002021301"/>
</dbReference>
<accession>A0A0M3IN85</accession>
<reference evidence="3" key="1">
    <citation type="submission" date="2017-02" db="UniProtKB">
        <authorList>
            <consortium name="WormBaseParasite"/>
        </authorList>
    </citation>
    <scope>IDENTIFICATION</scope>
</reference>
<evidence type="ECO:0000256" key="1">
    <source>
        <dbReference type="SAM" id="SignalP"/>
    </source>
</evidence>
<evidence type="ECO:0000313" key="2">
    <source>
        <dbReference type="Proteomes" id="UP000036681"/>
    </source>
</evidence>
<feature type="chain" id="PRO_5005657398" evidence="1">
    <location>
        <begin position="19"/>
        <end position="208"/>
    </location>
</feature>
<dbReference type="Proteomes" id="UP000036681">
    <property type="component" value="Unplaced"/>
</dbReference>
<proteinExistence type="predicted"/>
<evidence type="ECO:0000313" key="3">
    <source>
        <dbReference type="WBParaSite" id="ALUE_0002021301-mRNA-1"/>
    </source>
</evidence>
<keyword evidence="2" id="KW-1185">Reference proteome</keyword>
<protein>
    <submittedName>
        <fullName evidence="3">Secreted protein</fullName>
    </submittedName>
</protein>
<organism evidence="2 3">
    <name type="scientific">Ascaris lumbricoides</name>
    <name type="common">Giant roundworm</name>
    <dbReference type="NCBI Taxonomy" id="6252"/>
    <lineage>
        <taxon>Eukaryota</taxon>
        <taxon>Metazoa</taxon>
        <taxon>Ecdysozoa</taxon>
        <taxon>Nematoda</taxon>
        <taxon>Chromadorea</taxon>
        <taxon>Rhabditida</taxon>
        <taxon>Spirurina</taxon>
        <taxon>Ascaridomorpha</taxon>
        <taxon>Ascaridoidea</taxon>
        <taxon>Ascarididae</taxon>
        <taxon>Ascaris</taxon>
    </lineage>
</organism>
<sequence length="208" mass="24043">MRVCDLLALFTIVTVVRTSSLKLLNYNDPIPTGGSIIPIQPFSDREPQYVHVDNEQINEILVPTDQLPSHIREKEQQSWLVVSICAYSLLNGTYYSVNYVRKRAIRQRIFVDLNAQQLQLVTAQMTELRFDAISICAARIHGHEQKFAAVWHRTYSFLFHFIIQVDTLNSCIKSDAKNARENYYAKVFEVGFSQHCSRCIRLLNFNSI</sequence>
<feature type="signal peptide" evidence="1">
    <location>
        <begin position="1"/>
        <end position="18"/>
    </location>
</feature>
<keyword evidence="1" id="KW-0732">Signal</keyword>